<feature type="domain" description="Malectin-like" evidence="3">
    <location>
        <begin position="32"/>
        <end position="350"/>
    </location>
</feature>
<evidence type="ECO:0000256" key="2">
    <source>
        <dbReference type="SAM" id="SignalP"/>
    </source>
</evidence>
<sequence length="410" mass="45010">MAPSPFVFLVFLFSLFSAVLSQPPAPPKGLLVDCGAAARYQDGGLTWLPDASFVSMGVAKSLAIPGLLRQLQTVRTFPFRLSEGPRKFCYSFPALRGDKYLVRTTYFYGGANGGSAPPVFDLIVDGTFWAVVNTTADYEKNMSSFYEGVYKARGSKLAICLGANVYTHSDPFISAIELIILEDSVYNTTDFNKHFMGLVARTGFGHSGILRYPNDQFDRFWQPFSDGTQAITSSQNVSVSDFWNLPPVSIIGTPLMADQPKPMELQWPLMSLPNSSYYVALYFADPSSNSSRFFNVSINGISFYSNLLVTSIGASVFSRQWPLSGLTKLTLTPSVGSNLPPLINGGEIFSLLMLGGMTITRDVIALEHVKKNIQNPPLNWNGDPCFPPEFSWTGISCSTRPGPRVRVVKL</sequence>
<feature type="signal peptide" evidence="2">
    <location>
        <begin position="1"/>
        <end position="21"/>
    </location>
</feature>
<keyword evidence="5" id="KW-1185">Reference proteome</keyword>
<protein>
    <recommendedName>
        <fullName evidence="3">Malectin-like domain-containing protein</fullName>
    </recommendedName>
</protein>
<dbReference type="Pfam" id="PF12819">
    <property type="entry name" value="Malectin_like"/>
    <property type="match status" value="1"/>
</dbReference>
<dbReference type="PANTHER" id="PTHR45631:SF3">
    <property type="entry name" value="OS05G0393100 PROTEIN"/>
    <property type="match status" value="1"/>
</dbReference>
<comment type="subcellular location">
    <subcellularLocation>
        <location evidence="1">Membrane</location>
        <topology evidence="1">Single-pass membrane protein</topology>
    </subcellularLocation>
</comment>
<name>A0A843TRW0_COLES</name>
<evidence type="ECO:0000313" key="5">
    <source>
        <dbReference type="Proteomes" id="UP000652761"/>
    </source>
</evidence>
<feature type="chain" id="PRO_5033048483" description="Malectin-like domain-containing protein" evidence="2">
    <location>
        <begin position="22"/>
        <end position="410"/>
    </location>
</feature>
<dbReference type="GO" id="GO:0016020">
    <property type="term" value="C:membrane"/>
    <property type="evidence" value="ECO:0007669"/>
    <property type="project" value="UniProtKB-SubCell"/>
</dbReference>
<organism evidence="4 5">
    <name type="scientific">Colocasia esculenta</name>
    <name type="common">Wild taro</name>
    <name type="synonym">Arum esculentum</name>
    <dbReference type="NCBI Taxonomy" id="4460"/>
    <lineage>
        <taxon>Eukaryota</taxon>
        <taxon>Viridiplantae</taxon>
        <taxon>Streptophyta</taxon>
        <taxon>Embryophyta</taxon>
        <taxon>Tracheophyta</taxon>
        <taxon>Spermatophyta</taxon>
        <taxon>Magnoliopsida</taxon>
        <taxon>Liliopsida</taxon>
        <taxon>Araceae</taxon>
        <taxon>Aroideae</taxon>
        <taxon>Colocasieae</taxon>
        <taxon>Colocasia</taxon>
    </lineage>
</organism>
<evidence type="ECO:0000259" key="3">
    <source>
        <dbReference type="Pfam" id="PF12819"/>
    </source>
</evidence>
<reference evidence="4" key="1">
    <citation type="submission" date="2017-07" db="EMBL/GenBank/DDBJ databases">
        <title>Taro Niue Genome Assembly and Annotation.</title>
        <authorList>
            <person name="Atibalentja N."/>
            <person name="Keating K."/>
            <person name="Fields C.J."/>
        </authorList>
    </citation>
    <scope>NUCLEOTIDE SEQUENCE</scope>
    <source>
        <strain evidence="4">Niue_2</strain>
        <tissue evidence="4">Leaf</tissue>
    </source>
</reference>
<dbReference type="OrthoDB" id="1394818at2759"/>
<evidence type="ECO:0000256" key="1">
    <source>
        <dbReference type="ARBA" id="ARBA00004167"/>
    </source>
</evidence>
<dbReference type="InterPro" id="IPR024788">
    <property type="entry name" value="Malectin-like_Carb-bd_dom"/>
</dbReference>
<dbReference type="AlphaFoldDB" id="A0A843TRW0"/>
<dbReference type="EMBL" id="NMUH01000180">
    <property type="protein sequence ID" value="MQL73795.1"/>
    <property type="molecule type" value="Genomic_DNA"/>
</dbReference>
<gene>
    <name evidence="4" type="ORF">Taro_006158</name>
</gene>
<dbReference type="PANTHER" id="PTHR45631">
    <property type="entry name" value="OS07G0107800 PROTEIN-RELATED"/>
    <property type="match status" value="1"/>
</dbReference>
<evidence type="ECO:0000313" key="4">
    <source>
        <dbReference type="EMBL" id="MQL73795.1"/>
    </source>
</evidence>
<comment type="caution">
    <text evidence="4">The sequence shown here is derived from an EMBL/GenBank/DDBJ whole genome shotgun (WGS) entry which is preliminary data.</text>
</comment>
<keyword evidence="2" id="KW-0732">Signal</keyword>
<proteinExistence type="predicted"/>
<accession>A0A843TRW0</accession>
<dbReference type="Proteomes" id="UP000652761">
    <property type="component" value="Unassembled WGS sequence"/>
</dbReference>